<dbReference type="OrthoDB" id="415825at2759"/>
<dbReference type="InterPro" id="IPR016166">
    <property type="entry name" value="FAD-bd_PCMH"/>
</dbReference>
<comment type="similarity">
    <text evidence="1">Belongs to the oxygen-dependent FAD-linked oxidoreductase family.</text>
</comment>
<name>A0A9P6VHK6_9HELO</name>
<reference evidence="6" key="1">
    <citation type="submission" date="2019-07" db="EMBL/GenBank/DDBJ databases">
        <title>Hyphodiscus hymeniophilus genome sequencing and assembly.</title>
        <authorList>
            <person name="Kramer G."/>
            <person name="Nodwell J."/>
        </authorList>
    </citation>
    <scope>NUCLEOTIDE SEQUENCE</scope>
    <source>
        <strain evidence="6">ATCC 34498</strain>
    </source>
</reference>
<dbReference type="SUPFAM" id="SSF56176">
    <property type="entry name" value="FAD-binding/transporter-associated domain-like"/>
    <property type="match status" value="1"/>
</dbReference>
<feature type="domain" description="FAD-binding PCMH-type" evidence="5">
    <location>
        <begin position="45"/>
        <end position="207"/>
    </location>
</feature>
<dbReference type="InterPro" id="IPR050416">
    <property type="entry name" value="FAD-linked_Oxidoreductase"/>
</dbReference>
<dbReference type="InterPro" id="IPR006094">
    <property type="entry name" value="Oxid_FAD_bind_N"/>
</dbReference>
<dbReference type="GO" id="GO:0071949">
    <property type="term" value="F:FAD binding"/>
    <property type="evidence" value="ECO:0007669"/>
    <property type="project" value="InterPro"/>
</dbReference>
<evidence type="ECO:0000256" key="4">
    <source>
        <dbReference type="ARBA" id="ARBA00023002"/>
    </source>
</evidence>
<dbReference type="PANTHER" id="PTHR42973">
    <property type="entry name" value="BINDING OXIDOREDUCTASE, PUTATIVE (AFU_ORTHOLOGUE AFUA_1G17690)-RELATED"/>
    <property type="match status" value="1"/>
</dbReference>
<dbReference type="PROSITE" id="PS51387">
    <property type="entry name" value="FAD_PCMH"/>
    <property type="match status" value="1"/>
</dbReference>
<gene>
    <name evidence="6" type="ORF">D0Z07_5954</name>
</gene>
<dbReference type="Pfam" id="PF01565">
    <property type="entry name" value="FAD_binding_4"/>
    <property type="match status" value="1"/>
</dbReference>
<dbReference type="AlphaFoldDB" id="A0A9P6VHK6"/>
<dbReference type="GO" id="GO:0016491">
    <property type="term" value="F:oxidoreductase activity"/>
    <property type="evidence" value="ECO:0007669"/>
    <property type="project" value="UniProtKB-KW"/>
</dbReference>
<protein>
    <submittedName>
        <fullName evidence="6">FAD-linked oxidoreductase chyH</fullName>
    </submittedName>
</protein>
<evidence type="ECO:0000259" key="5">
    <source>
        <dbReference type="PROSITE" id="PS51387"/>
    </source>
</evidence>
<organism evidence="6 7">
    <name type="scientific">Hyphodiscus hymeniophilus</name>
    <dbReference type="NCBI Taxonomy" id="353542"/>
    <lineage>
        <taxon>Eukaryota</taxon>
        <taxon>Fungi</taxon>
        <taxon>Dikarya</taxon>
        <taxon>Ascomycota</taxon>
        <taxon>Pezizomycotina</taxon>
        <taxon>Leotiomycetes</taxon>
        <taxon>Helotiales</taxon>
        <taxon>Hyphodiscaceae</taxon>
        <taxon>Hyphodiscus</taxon>
    </lineage>
</organism>
<keyword evidence="2" id="KW-0285">Flavoprotein</keyword>
<keyword evidence="4" id="KW-0560">Oxidoreductase</keyword>
<dbReference type="Gene3D" id="3.30.465.10">
    <property type="match status" value="1"/>
</dbReference>
<dbReference type="Proteomes" id="UP000785200">
    <property type="component" value="Unassembled WGS sequence"/>
</dbReference>
<comment type="caution">
    <text evidence="6">The sequence shown here is derived from an EMBL/GenBank/DDBJ whole genome shotgun (WGS) entry which is preliminary data.</text>
</comment>
<dbReference type="InterPro" id="IPR036318">
    <property type="entry name" value="FAD-bd_PCMH-like_sf"/>
</dbReference>
<evidence type="ECO:0000256" key="1">
    <source>
        <dbReference type="ARBA" id="ARBA00005466"/>
    </source>
</evidence>
<dbReference type="Gene3D" id="3.40.462.20">
    <property type="match status" value="1"/>
</dbReference>
<keyword evidence="3" id="KW-0274">FAD</keyword>
<keyword evidence="7" id="KW-1185">Reference proteome</keyword>
<proteinExistence type="inferred from homology"/>
<accession>A0A9P6VHK6</accession>
<evidence type="ECO:0000313" key="7">
    <source>
        <dbReference type="Proteomes" id="UP000785200"/>
    </source>
</evidence>
<dbReference type="EMBL" id="VNKQ01000011">
    <property type="protein sequence ID" value="KAG0647854.1"/>
    <property type="molecule type" value="Genomic_DNA"/>
</dbReference>
<evidence type="ECO:0000256" key="2">
    <source>
        <dbReference type="ARBA" id="ARBA00022630"/>
    </source>
</evidence>
<sequence>MGSVASPVVQAALNLRPSLSESTGVFTDPSSDEFKTLMQRWSDLDVKEPAAILTPSSEEDIVQIVQHAVNHSIPFVSKAGGHSPWSTIDSSGWIVDLTRYTGIKIDIQAQTATVQAGVITKPLNQAVHKAGFFIQSSGAASVGHIPFVLGGGQSWMTDQLVSAKVVTASKGLVVASETENADLFWALKGAGQFFGLVTEVTMRVFPIEQDILSWNCIFLPHQIKEVGQAIEKCSSEDNVNSPGVVIIIQPPGQTKPIIMVSTKHFGTEEEALKAMQPLLDAKPVQQIKETVSFANVTDSTDALNRSGGIKRQISCGMRSFSAEKLEESLTQWNQLVEKHPGAAASFFMFTWVSTEAMSKVPQESTCWSHRDCGIWRRQLTKKSMSFVSGVDEESATAASESAESFLAMCQKDQSEAERSFFPNHTRAHKLEHRYRDAEARKRLRELKSQWDPEGFFTRQFI</sequence>
<dbReference type="PANTHER" id="PTHR42973:SF7">
    <property type="entry name" value="FAD-BINDING PCMH-TYPE DOMAIN-CONTAINING PROTEIN"/>
    <property type="match status" value="1"/>
</dbReference>
<dbReference type="InterPro" id="IPR016169">
    <property type="entry name" value="FAD-bd_PCMH_sub2"/>
</dbReference>
<evidence type="ECO:0000256" key="3">
    <source>
        <dbReference type="ARBA" id="ARBA00022827"/>
    </source>
</evidence>
<evidence type="ECO:0000313" key="6">
    <source>
        <dbReference type="EMBL" id="KAG0647854.1"/>
    </source>
</evidence>